<feature type="region of interest" description="Disordered" evidence="1">
    <location>
        <begin position="40"/>
        <end position="74"/>
    </location>
</feature>
<accession>A0A4Q9M8P6</accession>
<reference evidence="2" key="1">
    <citation type="submission" date="2019-01" db="EMBL/GenBank/DDBJ databases">
        <title>Draft genome sequences of three monokaryotic isolates of the white-rot basidiomycete fungus Dichomitus squalens.</title>
        <authorList>
            <consortium name="DOE Joint Genome Institute"/>
            <person name="Lopez S.C."/>
            <person name="Andreopoulos B."/>
            <person name="Pangilinan J."/>
            <person name="Lipzen A."/>
            <person name="Riley R."/>
            <person name="Ahrendt S."/>
            <person name="Ng V."/>
            <person name="Barry K."/>
            <person name="Daum C."/>
            <person name="Grigoriev I.V."/>
            <person name="Hilden K.S."/>
            <person name="Makela M.R."/>
            <person name="de Vries R.P."/>
        </authorList>
    </citation>
    <scope>NUCLEOTIDE SEQUENCE [LARGE SCALE GENOMIC DNA]</scope>
    <source>
        <strain evidence="2">OM18370.1</strain>
    </source>
</reference>
<name>A0A4Q9M8P6_9APHY</name>
<evidence type="ECO:0000313" key="2">
    <source>
        <dbReference type="EMBL" id="TBU23490.1"/>
    </source>
</evidence>
<feature type="compositionally biased region" description="Polar residues" evidence="1">
    <location>
        <begin position="93"/>
        <end position="103"/>
    </location>
</feature>
<organism evidence="2">
    <name type="scientific">Dichomitus squalens</name>
    <dbReference type="NCBI Taxonomy" id="114155"/>
    <lineage>
        <taxon>Eukaryota</taxon>
        <taxon>Fungi</taxon>
        <taxon>Dikarya</taxon>
        <taxon>Basidiomycota</taxon>
        <taxon>Agaricomycotina</taxon>
        <taxon>Agaricomycetes</taxon>
        <taxon>Polyporales</taxon>
        <taxon>Polyporaceae</taxon>
        <taxon>Dichomitus</taxon>
    </lineage>
</organism>
<dbReference type="Proteomes" id="UP000292957">
    <property type="component" value="Unassembled WGS sequence"/>
</dbReference>
<proteinExistence type="predicted"/>
<evidence type="ECO:0000256" key="1">
    <source>
        <dbReference type="SAM" id="MobiDB-lite"/>
    </source>
</evidence>
<dbReference type="OrthoDB" id="2751073at2759"/>
<sequence length="302" mass="32710">MSSFRDSPGLGLPSMNSWMATENAPLFIWDDDSESFVSLSLDSPERNKSWRSGGPADASVSPPPGSDWADEVEQELFADGKSVALFEAPTKTGAEQDSGASTKGKTESPEQIRAEIDALATPIQRYCDTVVEEESDFEDEDDPKNRLELPKSPSNRNDGEPRLKTPVVTDPLVDTGFGVQDLGYPLYAHTCPTVALLETVARGDDVAGQPLVDTEGLDGGFVVVNIAGTCVTPEGVEVGKHKDLLKRWTRAMKRGFSSSSISLNTKGPSKYQLSNSNYAKHDAQFHSVVHVTVIHSVERVAR</sequence>
<feature type="compositionally biased region" description="Acidic residues" evidence="1">
    <location>
        <begin position="132"/>
        <end position="142"/>
    </location>
</feature>
<gene>
    <name evidence="2" type="ORF">BD311DRAFT_791595</name>
</gene>
<feature type="region of interest" description="Disordered" evidence="1">
    <location>
        <begin position="132"/>
        <end position="167"/>
    </location>
</feature>
<dbReference type="EMBL" id="ML143503">
    <property type="protein sequence ID" value="TBU23490.1"/>
    <property type="molecule type" value="Genomic_DNA"/>
</dbReference>
<dbReference type="AlphaFoldDB" id="A0A4Q9M8P6"/>
<feature type="region of interest" description="Disordered" evidence="1">
    <location>
        <begin position="91"/>
        <end position="110"/>
    </location>
</feature>
<protein>
    <submittedName>
        <fullName evidence="2">Uncharacterized protein</fullName>
    </submittedName>
</protein>